<evidence type="ECO:0000313" key="4">
    <source>
        <dbReference type="Proteomes" id="UP000813444"/>
    </source>
</evidence>
<feature type="compositionally biased region" description="Basic residues" evidence="1">
    <location>
        <begin position="175"/>
        <end position="190"/>
    </location>
</feature>
<feature type="region of interest" description="Disordered" evidence="1">
    <location>
        <begin position="167"/>
        <end position="190"/>
    </location>
</feature>
<evidence type="ECO:0000259" key="2">
    <source>
        <dbReference type="Pfam" id="PF24968"/>
    </source>
</evidence>
<dbReference type="Proteomes" id="UP000813444">
    <property type="component" value="Unassembled WGS sequence"/>
</dbReference>
<name>A0A8K0WJC5_9HYPO</name>
<keyword evidence="4" id="KW-1185">Reference proteome</keyword>
<evidence type="ECO:0000256" key="1">
    <source>
        <dbReference type="SAM" id="MobiDB-lite"/>
    </source>
</evidence>
<feature type="domain" description="DUF7770" evidence="2">
    <location>
        <begin position="27"/>
        <end position="173"/>
    </location>
</feature>
<evidence type="ECO:0000313" key="3">
    <source>
        <dbReference type="EMBL" id="KAH7303300.1"/>
    </source>
</evidence>
<sequence length="190" mass="21776">MSNLDPFNYIPESEKADIRKRSVYFAHFVAYSALENGGNHWDIFLQTAKNESVRIDMTPGAYPGSEGYLGRLDVASDRWGATCRGHKILTIPMDRRHSVASFLDAITQADNHRYEFTREGRGCGGWIRDQFYLFVGAGLLPSGWEPTFESTITVFWENEAPRSPWPVTHGTYLKDRKRTKGKQKRRQQAQ</sequence>
<dbReference type="InterPro" id="IPR056672">
    <property type="entry name" value="DUF7770"/>
</dbReference>
<accession>A0A8K0WJC5</accession>
<dbReference type="OrthoDB" id="3527137at2759"/>
<protein>
    <recommendedName>
        <fullName evidence="2">DUF7770 domain-containing protein</fullName>
    </recommendedName>
</protein>
<dbReference type="Pfam" id="PF24968">
    <property type="entry name" value="DUF7770"/>
    <property type="match status" value="1"/>
</dbReference>
<proteinExistence type="predicted"/>
<dbReference type="EMBL" id="JAGPNK010000036">
    <property type="protein sequence ID" value="KAH7303300.1"/>
    <property type="molecule type" value="Genomic_DNA"/>
</dbReference>
<dbReference type="AlphaFoldDB" id="A0A8K0WJC5"/>
<comment type="caution">
    <text evidence="3">The sequence shown here is derived from an EMBL/GenBank/DDBJ whole genome shotgun (WGS) entry which is preliminary data.</text>
</comment>
<gene>
    <name evidence="3" type="ORF">B0I35DRAFT_485302</name>
</gene>
<reference evidence="3" key="1">
    <citation type="journal article" date="2021" name="Nat. Commun.">
        <title>Genetic determinants of endophytism in the Arabidopsis root mycobiome.</title>
        <authorList>
            <person name="Mesny F."/>
            <person name="Miyauchi S."/>
            <person name="Thiergart T."/>
            <person name="Pickel B."/>
            <person name="Atanasova L."/>
            <person name="Karlsson M."/>
            <person name="Huettel B."/>
            <person name="Barry K.W."/>
            <person name="Haridas S."/>
            <person name="Chen C."/>
            <person name="Bauer D."/>
            <person name="Andreopoulos W."/>
            <person name="Pangilinan J."/>
            <person name="LaButti K."/>
            <person name="Riley R."/>
            <person name="Lipzen A."/>
            <person name="Clum A."/>
            <person name="Drula E."/>
            <person name="Henrissat B."/>
            <person name="Kohler A."/>
            <person name="Grigoriev I.V."/>
            <person name="Martin F.M."/>
            <person name="Hacquard S."/>
        </authorList>
    </citation>
    <scope>NUCLEOTIDE SEQUENCE</scope>
    <source>
        <strain evidence="3">MPI-CAGE-CH-0235</strain>
    </source>
</reference>
<organism evidence="3 4">
    <name type="scientific">Stachybotrys elegans</name>
    <dbReference type="NCBI Taxonomy" id="80388"/>
    <lineage>
        <taxon>Eukaryota</taxon>
        <taxon>Fungi</taxon>
        <taxon>Dikarya</taxon>
        <taxon>Ascomycota</taxon>
        <taxon>Pezizomycotina</taxon>
        <taxon>Sordariomycetes</taxon>
        <taxon>Hypocreomycetidae</taxon>
        <taxon>Hypocreales</taxon>
        <taxon>Stachybotryaceae</taxon>
        <taxon>Stachybotrys</taxon>
    </lineage>
</organism>